<proteinExistence type="predicted"/>
<reference evidence="3" key="1">
    <citation type="submission" date="2014-03" db="EMBL/GenBank/DDBJ databases">
        <authorList>
            <person name="Aksoy S."/>
            <person name="Warren W."/>
            <person name="Wilson R.K."/>
        </authorList>
    </citation>
    <scope>NUCLEOTIDE SEQUENCE [LARGE SCALE GENOMIC DNA]</scope>
    <source>
        <strain evidence="3">IAEA</strain>
    </source>
</reference>
<accession>A0A1A9ZBH7</accession>
<name>A0A1A9ZBH7_GLOPL</name>
<sequence>MAVVANYGAENDGNNVVAAVVIAVVAAVVVVVVVVVGDGGSDDGGGGGGNGELNYNYYMHHELSAYIVADMHRVVVVNAEDDENAVELVFVYRDPLAAQPEDNGISHATISKALEQNPKE</sequence>
<dbReference type="Proteomes" id="UP000092445">
    <property type="component" value="Unassembled WGS sequence"/>
</dbReference>
<organism evidence="2 3">
    <name type="scientific">Glossina pallidipes</name>
    <name type="common">Tsetse fly</name>
    <dbReference type="NCBI Taxonomy" id="7398"/>
    <lineage>
        <taxon>Eukaryota</taxon>
        <taxon>Metazoa</taxon>
        <taxon>Ecdysozoa</taxon>
        <taxon>Arthropoda</taxon>
        <taxon>Hexapoda</taxon>
        <taxon>Insecta</taxon>
        <taxon>Pterygota</taxon>
        <taxon>Neoptera</taxon>
        <taxon>Endopterygota</taxon>
        <taxon>Diptera</taxon>
        <taxon>Brachycera</taxon>
        <taxon>Muscomorpha</taxon>
        <taxon>Hippoboscoidea</taxon>
        <taxon>Glossinidae</taxon>
        <taxon>Glossina</taxon>
    </lineage>
</organism>
<keyword evidence="1" id="KW-1133">Transmembrane helix</keyword>
<evidence type="ECO:0000256" key="1">
    <source>
        <dbReference type="SAM" id="Phobius"/>
    </source>
</evidence>
<reference evidence="2" key="2">
    <citation type="submission" date="2020-05" db="UniProtKB">
        <authorList>
            <consortium name="EnsemblMetazoa"/>
        </authorList>
    </citation>
    <scope>IDENTIFICATION</scope>
    <source>
        <strain evidence="2">IAEA</strain>
    </source>
</reference>
<evidence type="ECO:0000313" key="3">
    <source>
        <dbReference type="Proteomes" id="UP000092445"/>
    </source>
</evidence>
<feature type="transmembrane region" description="Helical" evidence="1">
    <location>
        <begin position="16"/>
        <end position="36"/>
    </location>
</feature>
<evidence type="ECO:0000313" key="2">
    <source>
        <dbReference type="EnsemblMetazoa" id="GPAI009593-PA"/>
    </source>
</evidence>
<protein>
    <submittedName>
        <fullName evidence="2">Uncharacterized protein</fullName>
    </submittedName>
</protein>
<keyword evidence="1" id="KW-0472">Membrane</keyword>
<keyword evidence="1" id="KW-0812">Transmembrane</keyword>
<dbReference type="AlphaFoldDB" id="A0A1A9ZBH7"/>
<keyword evidence="3" id="KW-1185">Reference proteome</keyword>
<dbReference type="EnsemblMetazoa" id="GPAI009593-RA">
    <property type="protein sequence ID" value="GPAI009593-PA"/>
    <property type="gene ID" value="GPAI009593"/>
</dbReference>
<dbReference type="VEuPathDB" id="VectorBase:GPAI009593"/>